<dbReference type="GO" id="GO:0005576">
    <property type="term" value="C:extracellular region"/>
    <property type="evidence" value="ECO:0007669"/>
    <property type="project" value="TreeGrafter"/>
</dbReference>
<feature type="signal peptide" evidence="6">
    <location>
        <begin position="1"/>
        <end position="18"/>
    </location>
</feature>
<accession>A0A6J3MBW0</accession>
<organism evidence="9">
    <name type="scientific">Dissoconium aciculare CBS 342.82</name>
    <dbReference type="NCBI Taxonomy" id="1314786"/>
    <lineage>
        <taxon>Eukaryota</taxon>
        <taxon>Fungi</taxon>
        <taxon>Dikarya</taxon>
        <taxon>Ascomycota</taxon>
        <taxon>Pezizomycotina</taxon>
        <taxon>Dothideomycetes</taxon>
        <taxon>Dothideomycetidae</taxon>
        <taxon>Mycosphaerellales</taxon>
        <taxon>Dissoconiaceae</taxon>
        <taxon>Dissoconium</taxon>
    </lineage>
</organism>
<dbReference type="Pfam" id="PF00150">
    <property type="entry name" value="Cellulase"/>
    <property type="match status" value="1"/>
</dbReference>
<dbReference type="InterPro" id="IPR001547">
    <property type="entry name" value="Glyco_hydro_5"/>
</dbReference>
<proteinExistence type="inferred from homology"/>
<dbReference type="RefSeq" id="XP_033462125.1">
    <property type="nucleotide sequence ID" value="XM_033600982.1"/>
</dbReference>
<comment type="similarity">
    <text evidence="1 5">Belongs to the glycosyl hydrolase 5 (cellulase A) family.</text>
</comment>
<gene>
    <name evidence="9" type="ORF">K489DRAFT_313994</name>
</gene>
<keyword evidence="4" id="KW-0961">Cell wall biogenesis/degradation</keyword>
<evidence type="ECO:0000256" key="5">
    <source>
        <dbReference type="RuleBase" id="RU361153"/>
    </source>
</evidence>
<dbReference type="Gene3D" id="3.20.20.80">
    <property type="entry name" value="Glycosidases"/>
    <property type="match status" value="1"/>
</dbReference>
<evidence type="ECO:0000313" key="8">
    <source>
        <dbReference type="Proteomes" id="UP000504637"/>
    </source>
</evidence>
<feature type="chain" id="PRO_5026973426" evidence="6">
    <location>
        <begin position="19"/>
        <end position="427"/>
    </location>
</feature>
<sequence>MLFKALAALSAGLTLVAAGAQPSQPSNFVWGQTKIRGVNIGGWLVLEPWITPSMFERYGPADQSGIIDEYTLGQKVGQKVDAQSAKQALRSHWDSFVGLGDFQKIANSGFNVVRIPIGYWAYANAGTPYISGAAPYLDKAIGWARQTGLKVIIDLHGAPGSQNGFDNSGQRGGIQWTTGNTIQQTLNVLQYIQAKYGAASYDDVVIGIQLLNEPASFDDRVKLDTVKQFYRDGYGNQRTHSQNRVVVLHDAFKPPSTFNGFLTPQDNNAQNVAIDHHEYQVFNNDLVALSAEQHQRLVCQNAASWSGSDKWSFIGEWSAAITDCAPWLNGYGIYSRYDGSYSINGGSKFVGTCSDKNDIMQWNTTRKADIGRYIEAQLDYFERYSNGWIFWNFKTEDGVGEWDAFALIDAQIFPQPLTARKYDPVTC</sequence>
<feature type="domain" description="Glycoside hydrolase family 5" evidence="7">
    <location>
        <begin position="102"/>
        <end position="319"/>
    </location>
</feature>
<dbReference type="Proteomes" id="UP000504637">
    <property type="component" value="Unplaced"/>
</dbReference>
<dbReference type="GO" id="GO:0009986">
    <property type="term" value="C:cell surface"/>
    <property type="evidence" value="ECO:0007669"/>
    <property type="project" value="TreeGrafter"/>
</dbReference>
<dbReference type="OrthoDB" id="62120at2759"/>
<keyword evidence="3 5" id="KW-0326">Glycosidase</keyword>
<dbReference type="SUPFAM" id="SSF51445">
    <property type="entry name" value="(Trans)glycosidases"/>
    <property type="match status" value="1"/>
</dbReference>
<evidence type="ECO:0000256" key="4">
    <source>
        <dbReference type="ARBA" id="ARBA00023316"/>
    </source>
</evidence>
<evidence type="ECO:0000256" key="2">
    <source>
        <dbReference type="ARBA" id="ARBA00022801"/>
    </source>
</evidence>
<name>A0A6J3MBW0_9PEZI</name>
<dbReference type="GO" id="GO:0071555">
    <property type="term" value="P:cell wall organization"/>
    <property type="evidence" value="ECO:0007669"/>
    <property type="project" value="UniProtKB-KW"/>
</dbReference>
<evidence type="ECO:0000313" key="9">
    <source>
        <dbReference type="RefSeq" id="XP_033462125.1"/>
    </source>
</evidence>
<keyword evidence="8" id="KW-1185">Reference proteome</keyword>
<evidence type="ECO:0000259" key="7">
    <source>
        <dbReference type="Pfam" id="PF00150"/>
    </source>
</evidence>
<evidence type="ECO:0000256" key="6">
    <source>
        <dbReference type="SAM" id="SignalP"/>
    </source>
</evidence>
<reference evidence="9" key="3">
    <citation type="submission" date="2025-08" db="UniProtKB">
        <authorList>
            <consortium name="RefSeq"/>
        </authorList>
    </citation>
    <scope>IDENTIFICATION</scope>
    <source>
        <strain evidence="9">CBS 342.82</strain>
    </source>
</reference>
<reference evidence="9" key="1">
    <citation type="submission" date="2020-01" db="EMBL/GenBank/DDBJ databases">
        <authorList>
            <consortium name="DOE Joint Genome Institute"/>
            <person name="Haridas S."/>
            <person name="Albert R."/>
            <person name="Binder M."/>
            <person name="Bloem J."/>
            <person name="Labutti K."/>
            <person name="Salamov A."/>
            <person name="Andreopoulos B."/>
            <person name="Baker S.E."/>
            <person name="Barry K."/>
            <person name="Bills G."/>
            <person name="Bluhm B.H."/>
            <person name="Cannon C."/>
            <person name="Castanera R."/>
            <person name="Culley D.E."/>
            <person name="Daum C."/>
            <person name="Ezra D."/>
            <person name="Gonzalez J.B."/>
            <person name="Henrissat B."/>
            <person name="Kuo A."/>
            <person name="Liang C."/>
            <person name="Lipzen A."/>
            <person name="Lutzoni F."/>
            <person name="Magnuson J."/>
            <person name="Mondo S."/>
            <person name="Nolan M."/>
            <person name="Ohm R."/>
            <person name="Pangilinan J."/>
            <person name="Park H.-J."/>
            <person name="Ramirez L."/>
            <person name="Alfaro M."/>
            <person name="Sun H."/>
            <person name="Tritt A."/>
            <person name="Yoshinaga Y."/>
            <person name="Zwiers L.-H."/>
            <person name="Turgeon B.G."/>
            <person name="Goodwin S.B."/>
            <person name="Spatafora J.W."/>
            <person name="Crous P.W."/>
            <person name="Grigoriev I.V."/>
        </authorList>
    </citation>
    <scope>NUCLEOTIDE SEQUENCE</scope>
    <source>
        <strain evidence="9">CBS 342.82</strain>
    </source>
</reference>
<evidence type="ECO:0000256" key="1">
    <source>
        <dbReference type="ARBA" id="ARBA00005641"/>
    </source>
</evidence>
<protein>
    <submittedName>
        <fullName evidence="9">Glycoside hydrolase family 5 protein</fullName>
    </submittedName>
</protein>
<dbReference type="AlphaFoldDB" id="A0A6J3MBW0"/>
<dbReference type="GO" id="GO:0004338">
    <property type="term" value="F:glucan exo-1,3-beta-glucosidase activity"/>
    <property type="evidence" value="ECO:0007669"/>
    <property type="project" value="TreeGrafter"/>
</dbReference>
<reference evidence="9" key="2">
    <citation type="submission" date="2020-04" db="EMBL/GenBank/DDBJ databases">
        <authorList>
            <consortium name="NCBI Genome Project"/>
        </authorList>
    </citation>
    <scope>NUCLEOTIDE SEQUENCE</scope>
    <source>
        <strain evidence="9">CBS 342.82</strain>
    </source>
</reference>
<dbReference type="GO" id="GO:0009251">
    <property type="term" value="P:glucan catabolic process"/>
    <property type="evidence" value="ECO:0007669"/>
    <property type="project" value="TreeGrafter"/>
</dbReference>
<evidence type="ECO:0000256" key="3">
    <source>
        <dbReference type="ARBA" id="ARBA00023295"/>
    </source>
</evidence>
<dbReference type="InterPro" id="IPR017853">
    <property type="entry name" value="GH"/>
</dbReference>
<dbReference type="GeneID" id="54358782"/>
<dbReference type="PANTHER" id="PTHR31297:SF8">
    <property type="entry name" value="GLYCOSIDE HYDROLASE FAMILY 5 DOMAIN-CONTAINING PROTEIN"/>
    <property type="match status" value="1"/>
</dbReference>
<keyword evidence="2 5" id="KW-0378">Hydrolase</keyword>
<dbReference type="PANTHER" id="PTHR31297">
    <property type="entry name" value="GLUCAN ENDO-1,6-BETA-GLUCOSIDASE B"/>
    <property type="match status" value="1"/>
</dbReference>
<dbReference type="InterPro" id="IPR050386">
    <property type="entry name" value="Glycosyl_hydrolase_5"/>
</dbReference>
<keyword evidence="6" id="KW-0732">Signal</keyword>